<evidence type="ECO:0000256" key="5">
    <source>
        <dbReference type="ARBA" id="ARBA00023136"/>
    </source>
</evidence>
<dbReference type="AlphaFoldDB" id="O18432"/>
<dbReference type="PANTHER" id="PTHR11730:SF60">
    <property type="entry name" value="RH50, ISOFORM D"/>
    <property type="match status" value="1"/>
</dbReference>
<feature type="transmembrane region" description="Helical" evidence="7">
    <location>
        <begin position="418"/>
        <end position="441"/>
    </location>
</feature>
<dbReference type="GO" id="GO:0008519">
    <property type="term" value="F:ammonium channel activity"/>
    <property type="evidence" value="ECO:0007669"/>
    <property type="project" value="InterPro"/>
</dbReference>
<dbReference type="Pfam" id="PF00909">
    <property type="entry name" value="Ammonium_transp"/>
    <property type="match status" value="1"/>
</dbReference>
<feature type="transmembrane region" description="Helical" evidence="7">
    <location>
        <begin position="7"/>
        <end position="26"/>
    </location>
</feature>
<dbReference type="PANTHER" id="PTHR11730">
    <property type="entry name" value="AMMONIUM TRANSPORTER"/>
    <property type="match status" value="1"/>
</dbReference>
<feature type="transmembrane region" description="Helical" evidence="7">
    <location>
        <begin position="255"/>
        <end position="273"/>
    </location>
</feature>
<protein>
    <submittedName>
        <fullName evidence="9">Rh antigen-like protein</fullName>
    </submittedName>
</protein>
<feature type="region of interest" description="Disordered" evidence="6">
    <location>
        <begin position="492"/>
        <end position="523"/>
    </location>
</feature>
<evidence type="ECO:0000256" key="3">
    <source>
        <dbReference type="ARBA" id="ARBA00022692"/>
    </source>
</evidence>
<dbReference type="InterPro" id="IPR024041">
    <property type="entry name" value="NH4_transpt_AmtB-like_dom"/>
</dbReference>
<name>O18432_GEOCY</name>
<dbReference type="InterPro" id="IPR002229">
    <property type="entry name" value="RhesusRHD"/>
</dbReference>
<evidence type="ECO:0000259" key="8">
    <source>
        <dbReference type="Pfam" id="PF00909"/>
    </source>
</evidence>
<feature type="transmembrane region" description="Helical" evidence="7">
    <location>
        <begin position="60"/>
        <end position="79"/>
    </location>
</feature>
<keyword evidence="5 7" id="KW-0472">Membrane</keyword>
<dbReference type="EMBL" id="Y12397">
    <property type="protein sequence ID" value="CAA73029.1"/>
    <property type="molecule type" value="mRNA"/>
</dbReference>
<evidence type="ECO:0000256" key="4">
    <source>
        <dbReference type="ARBA" id="ARBA00022989"/>
    </source>
</evidence>
<dbReference type="InterPro" id="IPR029020">
    <property type="entry name" value="Ammonium/urea_transptr"/>
</dbReference>
<comment type="similarity">
    <text evidence="2">Belongs to the ammonium transporter (TC 2.A.49) family. Rh subfamily.</text>
</comment>
<evidence type="ECO:0000256" key="2">
    <source>
        <dbReference type="ARBA" id="ARBA00011036"/>
    </source>
</evidence>
<evidence type="ECO:0000256" key="1">
    <source>
        <dbReference type="ARBA" id="ARBA00004141"/>
    </source>
</evidence>
<dbReference type="GO" id="GO:0097272">
    <property type="term" value="P:ammonium homeostasis"/>
    <property type="evidence" value="ECO:0007669"/>
    <property type="project" value="TreeGrafter"/>
</dbReference>
<sequence>MDWAKMLLPGFLLVFQVIFIILYGLLVRYDDTGDAIRNDTTISDVSNLDSYRSTLKVYPFFQDVHVMIFVGFGFLMTFLRRYGFGSISFNLLLASFAIQWSTLTSGVFQFIDQSDAGDCCTINVNLETLVGADFAGAAVLITMGAVLGKASPFQLVIIAFFELIFYSCNEALNVHVFMAADIGGSMLIHTFGAYFGLAVSLMLYNKDARDNEKNSTVYHSDLFSMIGTLFLWLFWPSFNGVLASGNAQTRAVINTYYAMTASVLGTFIFSLLFSKKKGKLSMTHVQNATLAGGVAVGAMADMVIQPWAALVIGLLAGLISVFGYKFLSPLLEKYLYIQDTCGVHNLHGMPGVFAGIGSFVAAVLASYSGGGNRIEYGDSLFVVFPARAPSSSSELTPSQMNLGVETGDGRSAGVQAGFQWACLATTLALAIIGGLTTGVIVRWLPKLKGENEIDDDHLFDDQIYWELPDDADKYLPIEELSRSRERIEAIGLRHRGVPAADSPPVSGETGQQTNEENKQETSI</sequence>
<evidence type="ECO:0000256" key="6">
    <source>
        <dbReference type="SAM" id="MobiDB-lite"/>
    </source>
</evidence>
<proteinExistence type="evidence at transcript level"/>
<evidence type="ECO:0000313" key="9">
    <source>
        <dbReference type="EMBL" id="CAA73029.1"/>
    </source>
</evidence>
<keyword evidence="3 7" id="KW-0812">Transmembrane</keyword>
<feature type="transmembrane region" description="Helical" evidence="7">
    <location>
        <begin position="131"/>
        <end position="148"/>
    </location>
</feature>
<dbReference type="SUPFAM" id="SSF111352">
    <property type="entry name" value="Ammonium transporter"/>
    <property type="match status" value="1"/>
</dbReference>
<feature type="transmembrane region" description="Helical" evidence="7">
    <location>
        <begin position="310"/>
        <end position="327"/>
    </location>
</feature>
<feature type="transmembrane region" description="Helical" evidence="7">
    <location>
        <begin position="186"/>
        <end position="204"/>
    </location>
</feature>
<dbReference type="PRINTS" id="PR00342">
    <property type="entry name" value="RHESUSRHD"/>
</dbReference>
<feature type="domain" description="Ammonium transporter AmtB-like" evidence="8">
    <location>
        <begin position="55"/>
        <end position="456"/>
    </location>
</feature>
<organism evidence="9">
    <name type="scientific">Geodia cydonium</name>
    <name type="common">Sponge</name>
    <dbReference type="NCBI Taxonomy" id="6047"/>
    <lineage>
        <taxon>Eukaryota</taxon>
        <taxon>Metazoa</taxon>
        <taxon>Porifera</taxon>
        <taxon>Demospongiae</taxon>
        <taxon>Heteroscleromorpha</taxon>
        <taxon>Tetractinellida</taxon>
        <taxon>Astrophorina</taxon>
        <taxon>Geodiidae</taxon>
        <taxon>Geodia</taxon>
    </lineage>
</organism>
<accession>O18432</accession>
<dbReference type="Gene3D" id="1.10.3430.10">
    <property type="entry name" value="Ammonium transporter AmtB like domains"/>
    <property type="match status" value="1"/>
</dbReference>
<reference evidence="9" key="1">
    <citation type="journal article" date="1997" name="Immunogenetics">
        <title>Molecular cloning and primary structure of a Rhesus (Rh)-like protein from the marine sponge Geodia cydonium.</title>
        <authorList>
            <person name="Seack J."/>
            <person name="Pancer Z."/>
            <person name="Mueller I.M."/>
            <person name="Mueller W.E.G."/>
        </authorList>
    </citation>
    <scope>NUCLEOTIDE SEQUENCE</scope>
</reference>
<comment type="subcellular location">
    <subcellularLocation>
        <location evidence="1">Membrane</location>
        <topology evidence="1">Multi-pass membrane protein</topology>
    </subcellularLocation>
</comment>
<feature type="transmembrane region" description="Helical" evidence="7">
    <location>
        <begin position="155"/>
        <end position="180"/>
    </location>
</feature>
<dbReference type="GO" id="GO:0005886">
    <property type="term" value="C:plasma membrane"/>
    <property type="evidence" value="ECO:0007669"/>
    <property type="project" value="InterPro"/>
</dbReference>
<feature type="transmembrane region" description="Helical" evidence="7">
    <location>
        <begin position="216"/>
        <end position="235"/>
    </location>
</feature>
<feature type="transmembrane region" description="Helical" evidence="7">
    <location>
        <begin position="348"/>
        <end position="367"/>
    </location>
</feature>
<keyword evidence="4 7" id="KW-1133">Transmembrane helix</keyword>
<feature type="transmembrane region" description="Helical" evidence="7">
    <location>
        <begin position="91"/>
        <end position="111"/>
    </location>
</feature>
<evidence type="ECO:0000256" key="7">
    <source>
        <dbReference type="SAM" id="Phobius"/>
    </source>
</evidence>